<dbReference type="InterPro" id="IPR011545">
    <property type="entry name" value="DEAD/DEAH_box_helicase_dom"/>
</dbReference>
<evidence type="ECO:0000256" key="1">
    <source>
        <dbReference type="ARBA" id="ARBA00022515"/>
    </source>
</evidence>
<evidence type="ECO:0000259" key="13">
    <source>
        <dbReference type="PROSITE" id="PS51194"/>
    </source>
</evidence>
<feature type="domain" description="Helicase ATP-binding" evidence="12">
    <location>
        <begin position="255"/>
        <end position="423"/>
    </location>
</feature>
<dbReference type="GO" id="GO:0003677">
    <property type="term" value="F:DNA binding"/>
    <property type="evidence" value="ECO:0007669"/>
    <property type="project" value="UniProtKB-UniRule"/>
</dbReference>
<evidence type="ECO:0000256" key="9">
    <source>
        <dbReference type="ARBA" id="ARBA00023125"/>
    </source>
</evidence>
<reference evidence="15" key="1">
    <citation type="submission" date="2009-09" db="EMBL/GenBank/DDBJ databases">
        <title>The complete chromosome of Desulfohalobium retbaense DSM 5692.</title>
        <authorList>
            <consortium name="US DOE Joint Genome Institute (JGI-PGF)"/>
            <person name="Lucas S."/>
            <person name="Copeland A."/>
            <person name="Lapidus A."/>
            <person name="Glavina del Rio T."/>
            <person name="Dalin E."/>
            <person name="Tice H."/>
            <person name="Bruce D."/>
            <person name="Goodwin L."/>
            <person name="Pitluck S."/>
            <person name="Kyrpides N."/>
            <person name="Mavromatis K."/>
            <person name="Ivanova N."/>
            <person name="Mikhailova N."/>
            <person name="Munk A.C."/>
            <person name="Brettin T."/>
            <person name="Detter J.C."/>
            <person name="Han C."/>
            <person name="Tapia R."/>
            <person name="Larimer F."/>
            <person name="Land M."/>
            <person name="Hauser L."/>
            <person name="Markowitz V."/>
            <person name="Cheng J.-F."/>
            <person name="Hugenholtz P."/>
            <person name="Woyke T."/>
            <person name="Wu D."/>
            <person name="Spring S."/>
            <person name="Klenk H.-P."/>
            <person name="Eisen J.A."/>
        </authorList>
    </citation>
    <scope>NUCLEOTIDE SEQUENCE [LARGE SCALE GENOMIC DNA]</scope>
    <source>
        <strain evidence="15">DSM 5692</strain>
    </source>
</reference>
<evidence type="ECO:0000256" key="11">
    <source>
        <dbReference type="HAMAP-Rule" id="MF_00983"/>
    </source>
</evidence>
<dbReference type="HAMAP" id="MF_00983">
    <property type="entry name" value="PriA"/>
    <property type="match status" value="1"/>
</dbReference>
<protein>
    <recommendedName>
        <fullName evidence="11">Replication restart protein PriA</fullName>
    </recommendedName>
    <alternativeName>
        <fullName evidence="11">ATP-dependent DNA helicase PriA</fullName>
        <ecNumber evidence="11">5.6.2.4</ecNumber>
    </alternativeName>
    <alternativeName>
        <fullName evidence="11">DNA 3'-5' helicase PriA</fullName>
    </alternativeName>
</protein>
<keyword evidence="1 11" id="KW-0639">Primosome</keyword>
<dbReference type="InterPro" id="IPR041222">
    <property type="entry name" value="PriA_3primeBD"/>
</dbReference>
<evidence type="ECO:0000256" key="10">
    <source>
        <dbReference type="ARBA" id="ARBA00023235"/>
    </source>
</evidence>
<name>C8X3K7_DESRD</name>
<dbReference type="STRING" id="485915.Dret_1720"/>
<dbReference type="SUPFAM" id="SSF52540">
    <property type="entry name" value="P-loop containing nucleoside triphosphate hydrolases"/>
    <property type="match status" value="1"/>
</dbReference>
<proteinExistence type="inferred from homology"/>
<dbReference type="GO" id="GO:0005524">
    <property type="term" value="F:ATP binding"/>
    <property type="evidence" value="ECO:0007669"/>
    <property type="project" value="UniProtKB-UniRule"/>
</dbReference>
<feature type="domain" description="Helicase C-terminal" evidence="13">
    <location>
        <begin position="515"/>
        <end position="673"/>
    </location>
</feature>
<comment type="catalytic activity">
    <reaction evidence="11">
        <text>Couples ATP hydrolysis with the unwinding of duplex DNA by translocating in the 3'-5' direction.</text>
        <dbReference type="EC" id="5.6.2.4"/>
    </reaction>
</comment>
<dbReference type="PANTHER" id="PTHR30580:SF0">
    <property type="entry name" value="PRIMOSOMAL PROTEIN N"/>
    <property type="match status" value="1"/>
</dbReference>
<evidence type="ECO:0000259" key="12">
    <source>
        <dbReference type="PROSITE" id="PS51192"/>
    </source>
</evidence>
<keyword evidence="9 11" id="KW-0238">DNA-binding</keyword>
<keyword evidence="15" id="KW-1185">Reference proteome</keyword>
<evidence type="ECO:0000313" key="15">
    <source>
        <dbReference type="Proteomes" id="UP000001052"/>
    </source>
</evidence>
<dbReference type="InterPro" id="IPR041236">
    <property type="entry name" value="PriA_C"/>
</dbReference>
<keyword evidence="10 11" id="KW-0413">Isomerase</keyword>
<dbReference type="EC" id="5.6.2.4" evidence="11"/>
<dbReference type="GO" id="GO:0008270">
    <property type="term" value="F:zinc ion binding"/>
    <property type="evidence" value="ECO:0007669"/>
    <property type="project" value="UniProtKB-UniRule"/>
</dbReference>
<feature type="binding site" evidence="11">
    <location>
        <position position="495"/>
    </location>
    <ligand>
        <name>Zn(2+)</name>
        <dbReference type="ChEBI" id="CHEBI:29105"/>
        <label>2</label>
    </ligand>
</feature>
<evidence type="ECO:0000256" key="4">
    <source>
        <dbReference type="ARBA" id="ARBA00022741"/>
    </source>
</evidence>
<evidence type="ECO:0000256" key="3">
    <source>
        <dbReference type="ARBA" id="ARBA00022723"/>
    </source>
</evidence>
<comment type="cofactor">
    <cofactor evidence="11">
        <name>Zn(2+)</name>
        <dbReference type="ChEBI" id="CHEBI:29105"/>
    </cofactor>
    <text evidence="11">Binds 2 zinc ions per subunit.</text>
</comment>
<dbReference type="EMBL" id="CP001734">
    <property type="protein sequence ID" value="ACV69004.1"/>
    <property type="molecule type" value="Genomic_DNA"/>
</dbReference>
<evidence type="ECO:0000256" key="2">
    <source>
        <dbReference type="ARBA" id="ARBA00022705"/>
    </source>
</evidence>
<keyword evidence="7 11" id="KW-0862">Zinc</keyword>
<dbReference type="Pfam" id="PF00271">
    <property type="entry name" value="Helicase_C"/>
    <property type="match status" value="1"/>
</dbReference>
<feature type="binding site" evidence="11">
    <location>
        <position position="510"/>
    </location>
    <ligand>
        <name>Zn(2+)</name>
        <dbReference type="ChEBI" id="CHEBI:29105"/>
        <label>2</label>
    </ligand>
</feature>
<dbReference type="OrthoDB" id="9759544at2"/>
<comment type="subunit">
    <text evidence="11">Component of the replication restart primosome.</text>
</comment>
<evidence type="ECO:0000256" key="5">
    <source>
        <dbReference type="ARBA" id="ARBA00022801"/>
    </source>
</evidence>
<organism evidence="14 15">
    <name type="scientific">Desulfohalobium retbaense (strain ATCC 49708 / DSM 5692 / JCM 16813 / HR100)</name>
    <dbReference type="NCBI Taxonomy" id="485915"/>
    <lineage>
        <taxon>Bacteria</taxon>
        <taxon>Pseudomonadati</taxon>
        <taxon>Thermodesulfobacteriota</taxon>
        <taxon>Desulfovibrionia</taxon>
        <taxon>Desulfovibrionales</taxon>
        <taxon>Desulfohalobiaceae</taxon>
        <taxon>Desulfohalobium</taxon>
    </lineage>
</organism>
<dbReference type="GO" id="GO:0016887">
    <property type="term" value="F:ATP hydrolysis activity"/>
    <property type="evidence" value="ECO:0007669"/>
    <property type="project" value="RHEA"/>
</dbReference>
<dbReference type="RefSeq" id="WP_015752147.1">
    <property type="nucleotide sequence ID" value="NC_013223.1"/>
</dbReference>
<dbReference type="PANTHER" id="PTHR30580">
    <property type="entry name" value="PRIMOSOMAL PROTEIN N"/>
    <property type="match status" value="1"/>
</dbReference>
<dbReference type="InterPro" id="IPR042115">
    <property type="entry name" value="PriA_3primeBD_sf"/>
</dbReference>
<comment type="catalytic activity">
    <reaction evidence="11">
        <text>ATP + H2O = ADP + phosphate + H(+)</text>
        <dbReference type="Rhea" id="RHEA:13065"/>
        <dbReference type="ChEBI" id="CHEBI:15377"/>
        <dbReference type="ChEBI" id="CHEBI:15378"/>
        <dbReference type="ChEBI" id="CHEBI:30616"/>
        <dbReference type="ChEBI" id="CHEBI:43474"/>
        <dbReference type="ChEBI" id="CHEBI:456216"/>
        <dbReference type="EC" id="5.6.2.4"/>
    </reaction>
</comment>
<dbReference type="AlphaFoldDB" id="C8X3K7"/>
<keyword evidence="3 11" id="KW-0479">Metal-binding</keyword>
<dbReference type="Pfam" id="PF17764">
    <property type="entry name" value="PriA_3primeBD"/>
    <property type="match status" value="1"/>
</dbReference>
<dbReference type="GO" id="GO:0043138">
    <property type="term" value="F:3'-5' DNA helicase activity"/>
    <property type="evidence" value="ECO:0007669"/>
    <property type="project" value="UniProtKB-EC"/>
</dbReference>
<dbReference type="InterPro" id="IPR014001">
    <property type="entry name" value="Helicase_ATP-bd"/>
</dbReference>
<feature type="binding site" evidence="11">
    <location>
        <position position="513"/>
    </location>
    <ligand>
        <name>Zn(2+)</name>
        <dbReference type="ChEBI" id="CHEBI:29105"/>
        <label>2</label>
    </ligand>
</feature>
<dbReference type="InterPro" id="IPR027417">
    <property type="entry name" value="P-loop_NTPase"/>
</dbReference>
<feature type="binding site" evidence="11">
    <location>
        <position position="492"/>
    </location>
    <ligand>
        <name>Zn(2+)</name>
        <dbReference type="ChEBI" id="CHEBI:29105"/>
        <label>2</label>
    </ligand>
</feature>
<feature type="binding site" evidence="11">
    <location>
        <position position="486"/>
    </location>
    <ligand>
        <name>Zn(2+)</name>
        <dbReference type="ChEBI" id="CHEBI:29105"/>
        <label>1</label>
    </ligand>
</feature>
<accession>C8X3K7</accession>
<keyword evidence="6 11" id="KW-0347">Helicase</keyword>
<sequence>METLWDVALLGAPFTTLTYTLPEGFPHSLWQPGLRVWVPVGRALRPGVLLRPASSSLDPDKLKPLFWPLERAPLLSRDYLEMIEEMAKRVVQDSGAILAAALPAGLRSAKGALVAAGNKRERLSLDALRRLSETERKRWAELWSEGQAEWVLHDSEHRDSLQCFVKQDPPWQVRPQAKRQIAVLDYLWDKGSVNRGRLRHELGNWAGPVLDTLCDKALVEVAAPEECEPDSCSVASGLEDLVLSAEQSRALEGLRHAATQHQAALVHGVTGSGKTVVYAHLAREWLAGGRSVLLLVPEVALARQTLAAVRHFLPGERVYLYHGYQSPKQREKVFTELAGRDEPCVVVGTRSALFLPLRDTGLVVLDEEHAESFKQDERLVYQAKELAFFRVRQSQGFLVLGSATPDLKTFSAAREERLPKVTLQERVGASQLPEIDLVDLREEPPVAGPFAASVHQRLQEVLERGEQAIIMHNRRGYAPLVYCTGCGEVARCPDCEVGLTYHKRRQRLVCHYCGQHKEFPFVCPKCRASQFVPIGEGTELIEEYLSTSLPAGVRVDRLDRDSTRRQGRLEEILAAFSRGESQVLVGTQMLSKGHHFPGVTLAVVVDGDLGLNLPDYRAAERTFQMLVQVAGRAGRGDKPGHVLIQTRDPEHYCWEFVRRGDYEGFFEREAALRQRLSYPPYTKLALVRFSLPTEWEQGAETIREVGRFLRQAGKAAGLRVLGPAPAPLGQLRGRLRYHCLLKGESWQEMRTVYQQVRHRFFRVRQLRIQLDLDPVHMM</sequence>
<dbReference type="GO" id="GO:0006270">
    <property type="term" value="P:DNA replication initiation"/>
    <property type="evidence" value="ECO:0007669"/>
    <property type="project" value="TreeGrafter"/>
</dbReference>
<dbReference type="Pfam" id="PF00270">
    <property type="entry name" value="DEAD"/>
    <property type="match status" value="1"/>
</dbReference>
<comment type="similarity">
    <text evidence="11">Belongs to the helicase family. PriA subfamily.</text>
</comment>
<keyword evidence="8 11" id="KW-0067">ATP-binding</keyword>
<keyword evidence="4 11" id="KW-0547">Nucleotide-binding</keyword>
<dbReference type="KEGG" id="drt:Dret_1720"/>
<dbReference type="Pfam" id="PF18319">
    <property type="entry name" value="Zn_ribbon_PriA"/>
    <property type="match status" value="1"/>
</dbReference>
<dbReference type="NCBIfam" id="TIGR00595">
    <property type="entry name" value="priA"/>
    <property type="match status" value="1"/>
</dbReference>
<dbReference type="HOGENOM" id="CLU_013353_3_1_7"/>
<gene>
    <name evidence="11" type="primary">priA</name>
    <name evidence="14" type="ordered locus">Dret_1720</name>
</gene>
<keyword evidence="5 11" id="KW-0378">Hydrolase</keyword>
<dbReference type="Gene3D" id="3.40.1440.60">
    <property type="entry name" value="PriA, 3(prime) DNA-binding domain"/>
    <property type="match status" value="1"/>
</dbReference>
<dbReference type="InterPro" id="IPR040498">
    <property type="entry name" value="PriA_CRR"/>
</dbReference>
<feature type="binding site" evidence="11">
    <location>
        <position position="523"/>
    </location>
    <ligand>
        <name>Zn(2+)</name>
        <dbReference type="ChEBI" id="CHEBI:29105"/>
        <label>1</label>
    </ligand>
</feature>
<dbReference type="SMART" id="SM00490">
    <property type="entry name" value="HELICc"/>
    <property type="match status" value="1"/>
</dbReference>
<keyword evidence="2 11" id="KW-0235">DNA replication</keyword>
<feature type="binding site" evidence="11">
    <location>
        <position position="483"/>
    </location>
    <ligand>
        <name>Zn(2+)</name>
        <dbReference type="ChEBI" id="CHEBI:29105"/>
        <label>1</label>
    </ligand>
</feature>
<dbReference type="Proteomes" id="UP000001052">
    <property type="component" value="Chromosome"/>
</dbReference>
<dbReference type="GO" id="GO:0006310">
    <property type="term" value="P:DNA recombination"/>
    <property type="evidence" value="ECO:0007669"/>
    <property type="project" value="InterPro"/>
</dbReference>
<dbReference type="Gene3D" id="3.40.50.300">
    <property type="entry name" value="P-loop containing nucleotide triphosphate hydrolases"/>
    <property type="match status" value="2"/>
</dbReference>
<dbReference type="GO" id="GO:0006302">
    <property type="term" value="P:double-strand break repair"/>
    <property type="evidence" value="ECO:0007669"/>
    <property type="project" value="InterPro"/>
</dbReference>
<feature type="binding site" evidence="11">
    <location>
        <position position="526"/>
    </location>
    <ligand>
        <name>Zn(2+)</name>
        <dbReference type="ChEBI" id="CHEBI:29105"/>
        <label>1</label>
    </ligand>
</feature>
<dbReference type="GO" id="GO:1990077">
    <property type="term" value="C:primosome complex"/>
    <property type="evidence" value="ECO:0007669"/>
    <property type="project" value="UniProtKB-UniRule"/>
</dbReference>
<evidence type="ECO:0000313" key="14">
    <source>
        <dbReference type="EMBL" id="ACV69004.1"/>
    </source>
</evidence>
<dbReference type="PROSITE" id="PS51194">
    <property type="entry name" value="HELICASE_CTER"/>
    <property type="match status" value="1"/>
</dbReference>
<dbReference type="InterPro" id="IPR001650">
    <property type="entry name" value="Helicase_C-like"/>
</dbReference>
<evidence type="ECO:0000256" key="7">
    <source>
        <dbReference type="ARBA" id="ARBA00022833"/>
    </source>
</evidence>
<dbReference type="Pfam" id="PF18074">
    <property type="entry name" value="PriA_C"/>
    <property type="match status" value="1"/>
</dbReference>
<dbReference type="eggNOG" id="COG1198">
    <property type="taxonomic scope" value="Bacteria"/>
</dbReference>
<dbReference type="CDD" id="cd18804">
    <property type="entry name" value="SF2_C_priA"/>
    <property type="match status" value="1"/>
</dbReference>
<dbReference type="PROSITE" id="PS51192">
    <property type="entry name" value="HELICASE_ATP_BIND_1"/>
    <property type="match status" value="1"/>
</dbReference>
<dbReference type="InterPro" id="IPR005259">
    <property type="entry name" value="PriA"/>
</dbReference>
<dbReference type="GO" id="GO:0006269">
    <property type="term" value="P:DNA replication, synthesis of primer"/>
    <property type="evidence" value="ECO:0007669"/>
    <property type="project" value="UniProtKB-KW"/>
</dbReference>
<reference evidence="14 15" key="2">
    <citation type="journal article" date="2010" name="Stand. Genomic Sci.">
        <title>Complete genome sequence of Desulfohalobium retbaense type strain (HR(100)).</title>
        <authorList>
            <person name="Spring S."/>
            <person name="Nolan M."/>
            <person name="Lapidus A."/>
            <person name="Glavina Del Rio T."/>
            <person name="Copeland A."/>
            <person name="Tice H."/>
            <person name="Cheng J.F."/>
            <person name="Lucas S."/>
            <person name="Land M."/>
            <person name="Chen F."/>
            <person name="Bruce D."/>
            <person name="Goodwin L."/>
            <person name="Pitluck S."/>
            <person name="Ivanova N."/>
            <person name="Mavromatis K."/>
            <person name="Mikhailova N."/>
            <person name="Pati A."/>
            <person name="Chen A."/>
            <person name="Palaniappan K."/>
            <person name="Hauser L."/>
            <person name="Chang Y.J."/>
            <person name="Jeffries C.D."/>
            <person name="Munk C."/>
            <person name="Kiss H."/>
            <person name="Chain P."/>
            <person name="Han C."/>
            <person name="Brettin T."/>
            <person name="Detter J.C."/>
            <person name="Schuler E."/>
            <person name="Goker M."/>
            <person name="Rohde M."/>
            <person name="Bristow J."/>
            <person name="Eisen J.A."/>
            <person name="Markowitz V."/>
            <person name="Hugenholtz P."/>
            <person name="Kyrpides N.C."/>
            <person name="Klenk H.P."/>
        </authorList>
    </citation>
    <scope>NUCLEOTIDE SEQUENCE [LARGE SCALE GENOMIC DNA]</scope>
    <source>
        <strain evidence="14 15">DSM 5692</strain>
    </source>
</reference>
<comment type="function">
    <text evidence="11">Initiates the restart of stalled replication forks, which reloads the replicative helicase on sites other than the origin of replication. Recognizes and binds to abandoned replication forks and remodels them to uncover a helicase loading site. Promotes assembly of the primosome at these replication forks.</text>
</comment>
<evidence type="ECO:0000256" key="8">
    <source>
        <dbReference type="ARBA" id="ARBA00022840"/>
    </source>
</evidence>
<evidence type="ECO:0000256" key="6">
    <source>
        <dbReference type="ARBA" id="ARBA00022806"/>
    </source>
</evidence>
<dbReference type="SMART" id="SM00487">
    <property type="entry name" value="DEXDc"/>
    <property type="match status" value="1"/>
</dbReference>